<dbReference type="AlphaFoldDB" id="A0A0E9SUQ4"/>
<proteinExistence type="predicted"/>
<evidence type="ECO:0000313" key="1">
    <source>
        <dbReference type="EMBL" id="JAH44982.1"/>
    </source>
</evidence>
<reference evidence="1" key="1">
    <citation type="submission" date="2014-11" db="EMBL/GenBank/DDBJ databases">
        <authorList>
            <person name="Amaro Gonzalez C."/>
        </authorList>
    </citation>
    <scope>NUCLEOTIDE SEQUENCE</scope>
</reference>
<protein>
    <submittedName>
        <fullName evidence="1">Uncharacterized protein</fullName>
    </submittedName>
</protein>
<dbReference type="EMBL" id="GBXM01063595">
    <property type="protein sequence ID" value="JAH44982.1"/>
    <property type="molecule type" value="Transcribed_RNA"/>
</dbReference>
<name>A0A0E9SUQ4_ANGAN</name>
<accession>A0A0E9SUQ4</accession>
<reference evidence="1" key="2">
    <citation type="journal article" date="2015" name="Fish Shellfish Immunol.">
        <title>Early steps in the European eel (Anguilla anguilla)-Vibrio vulnificus interaction in the gills: Role of the RtxA13 toxin.</title>
        <authorList>
            <person name="Callol A."/>
            <person name="Pajuelo D."/>
            <person name="Ebbesson L."/>
            <person name="Teles M."/>
            <person name="MacKenzie S."/>
            <person name="Amaro C."/>
        </authorList>
    </citation>
    <scope>NUCLEOTIDE SEQUENCE</scope>
</reference>
<sequence>MRLIGAEPWAGLLLPQCGTGSISSRELNCCRLQ</sequence>
<organism evidence="1">
    <name type="scientific">Anguilla anguilla</name>
    <name type="common">European freshwater eel</name>
    <name type="synonym">Muraena anguilla</name>
    <dbReference type="NCBI Taxonomy" id="7936"/>
    <lineage>
        <taxon>Eukaryota</taxon>
        <taxon>Metazoa</taxon>
        <taxon>Chordata</taxon>
        <taxon>Craniata</taxon>
        <taxon>Vertebrata</taxon>
        <taxon>Euteleostomi</taxon>
        <taxon>Actinopterygii</taxon>
        <taxon>Neopterygii</taxon>
        <taxon>Teleostei</taxon>
        <taxon>Anguilliformes</taxon>
        <taxon>Anguillidae</taxon>
        <taxon>Anguilla</taxon>
    </lineage>
</organism>